<dbReference type="PANTHER" id="PTHR45625:SF2">
    <property type="entry name" value="PEPTIDYL-PROLYL CIS-TRANS ISOMERASE-LIKE 3"/>
    <property type="match status" value="1"/>
</dbReference>
<comment type="function">
    <text evidence="2">PPIases accelerate the folding of proteins. It catalyzes the cis-trans isomerization of proline imidic peptide bonds in oligopeptides.</text>
</comment>
<organism evidence="4">
    <name type="scientific">Spongospora subterranea</name>
    <dbReference type="NCBI Taxonomy" id="70186"/>
    <lineage>
        <taxon>Eukaryota</taxon>
        <taxon>Sar</taxon>
        <taxon>Rhizaria</taxon>
        <taxon>Endomyxa</taxon>
        <taxon>Phytomyxea</taxon>
        <taxon>Plasmodiophorida</taxon>
        <taxon>Plasmodiophoridae</taxon>
        <taxon>Spongospora</taxon>
    </lineage>
</organism>
<sequence>IARSQSQLFAVPFEHHILVVPVLCRPPPFSLPALFRSSSYRVYVESAGGMSVTIHTTAGDIKIEVSCDLVPHAAKNFLAHCAAGAYNGTLMHRVVPGFICQGGLPPTGGAKDQRSWDGQHLNDEFNSLLRHDKRGVVAFANKGPNTNAVQFYITFDAASHLDNVSTIFGRVIDGWSTLDAIEKVRCGAKNRPINEILINSATVHANPIADLES</sequence>
<evidence type="ECO:0000259" key="3">
    <source>
        <dbReference type="PROSITE" id="PS50072"/>
    </source>
</evidence>
<dbReference type="EMBL" id="HACM01000507">
    <property type="protein sequence ID" value="CRZ00949.1"/>
    <property type="molecule type" value="Transcribed_RNA"/>
</dbReference>
<dbReference type="EC" id="5.2.1.8" evidence="2"/>
<name>A0A0H5QZF8_9EUKA</name>
<dbReference type="GO" id="GO:0071013">
    <property type="term" value="C:catalytic step 2 spliceosome"/>
    <property type="evidence" value="ECO:0007669"/>
    <property type="project" value="TreeGrafter"/>
</dbReference>
<evidence type="ECO:0000256" key="2">
    <source>
        <dbReference type="RuleBase" id="RU363019"/>
    </source>
</evidence>
<dbReference type="InterPro" id="IPR029000">
    <property type="entry name" value="Cyclophilin-like_dom_sf"/>
</dbReference>
<comment type="similarity">
    <text evidence="2">Belongs to the cyclophilin-type PPIase family.</text>
</comment>
<protein>
    <recommendedName>
        <fullName evidence="2">Peptidyl-prolyl cis-trans isomerase</fullName>
        <shortName evidence="2">PPIase</shortName>
        <ecNumber evidence="2">5.2.1.8</ecNumber>
    </recommendedName>
</protein>
<dbReference type="PRINTS" id="PR00153">
    <property type="entry name" value="CSAPPISMRASE"/>
</dbReference>
<dbReference type="GO" id="GO:0003755">
    <property type="term" value="F:peptidyl-prolyl cis-trans isomerase activity"/>
    <property type="evidence" value="ECO:0007669"/>
    <property type="project" value="UniProtKB-UniRule"/>
</dbReference>
<keyword evidence="2" id="KW-0413">Isomerase</keyword>
<feature type="domain" description="PPIase cyclophilin-type" evidence="3">
    <location>
        <begin position="55"/>
        <end position="203"/>
    </location>
</feature>
<accession>A0A0H5QZF8</accession>
<proteinExistence type="inferred from homology"/>
<dbReference type="PANTHER" id="PTHR45625">
    <property type="entry name" value="PEPTIDYL-PROLYL CIS-TRANS ISOMERASE-RELATED"/>
    <property type="match status" value="1"/>
</dbReference>
<feature type="non-terminal residue" evidence="4">
    <location>
        <position position="1"/>
    </location>
</feature>
<dbReference type="AlphaFoldDB" id="A0A0H5QZF8"/>
<evidence type="ECO:0000256" key="1">
    <source>
        <dbReference type="ARBA" id="ARBA00000971"/>
    </source>
</evidence>
<dbReference type="SUPFAM" id="SSF50891">
    <property type="entry name" value="Cyclophilin-like"/>
    <property type="match status" value="1"/>
</dbReference>
<reference evidence="4" key="1">
    <citation type="submission" date="2015-04" db="EMBL/GenBank/DDBJ databases">
        <title>The genome sequence of the plant pathogenic Rhizarian Plasmodiophora brassicae reveals insights in its biotrophic life cycle and the origin of chitin synthesis.</title>
        <authorList>
            <person name="Schwelm A."/>
            <person name="Fogelqvist J."/>
            <person name="Knaust A."/>
            <person name="Julke S."/>
            <person name="Lilja T."/>
            <person name="Dhandapani V."/>
            <person name="Bonilla-Rosso G."/>
            <person name="Karlsson M."/>
            <person name="Shevchenko A."/>
            <person name="Choi S.R."/>
            <person name="Kim H.G."/>
            <person name="Park J.Y."/>
            <person name="Lim Y.P."/>
            <person name="Ludwig-Muller J."/>
            <person name="Dixelius C."/>
        </authorList>
    </citation>
    <scope>NUCLEOTIDE SEQUENCE</scope>
    <source>
        <tissue evidence="4">Potato root galls</tissue>
    </source>
</reference>
<dbReference type="PROSITE" id="PS50072">
    <property type="entry name" value="CSA_PPIASE_2"/>
    <property type="match status" value="1"/>
</dbReference>
<dbReference type="InterPro" id="IPR044666">
    <property type="entry name" value="Cyclophilin_A-like"/>
</dbReference>
<evidence type="ECO:0000313" key="4">
    <source>
        <dbReference type="EMBL" id="CRZ00949.1"/>
    </source>
</evidence>
<dbReference type="Gene3D" id="2.40.100.10">
    <property type="entry name" value="Cyclophilin-like"/>
    <property type="match status" value="1"/>
</dbReference>
<keyword evidence="2" id="KW-0697">Rotamase</keyword>
<dbReference type="InterPro" id="IPR002130">
    <property type="entry name" value="Cyclophilin-type_PPIase_dom"/>
</dbReference>
<comment type="catalytic activity">
    <reaction evidence="1 2">
        <text>[protein]-peptidylproline (omega=180) = [protein]-peptidylproline (omega=0)</text>
        <dbReference type="Rhea" id="RHEA:16237"/>
        <dbReference type="Rhea" id="RHEA-COMP:10747"/>
        <dbReference type="Rhea" id="RHEA-COMP:10748"/>
        <dbReference type="ChEBI" id="CHEBI:83833"/>
        <dbReference type="ChEBI" id="CHEBI:83834"/>
        <dbReference type="EC" id="5.2.1.8"/>
    </reaction>
</comment>
<dbReference type="Pfam" id="PF00160">
    <property type="entry name" value="Pro_isomerase"/>
    <property type="match status" value="1"/>
</dbReference>